<protein>
    <recommendedName>
        <fullName evidence="2">Myb/SANT-like domain-containing protein</fullName>
    </recommendedName>
</protein>
<evidence type="ECO:0000259" key="2">
    <source>
        <dbReference type="Pfam" id="PF12776"/>
    </source>
</evidence>
<dbReference type="EMBL" id="JABBWD010000123">
    <property type="protein sequence ID" value="KAG1764575.1"/>
    <property type="molecule type" value="Genomic_DNA"/>
</dbReference>
<dbReference type="PANTHER" id="PTHR46929">
    <property type="entry name" value="EXPRESSED PROTEIN"/>
    <property type="match status" value="1"/>
</dbReference>
<proteinExistence type="predicted"/>
<evidence type="ECO:0000256" key="1">
    <source>
        <dbReference type="SAM" id="Phobius"/>
    </source>
</evidence>
<feature type="transmembrane region" description="Helical" evidence="1">
    <location>
        <begin position="15"/>
        <end position="35"/>
    </location>
</feature>
<evidence type="ECO:0000313" key="4">
    <source>
        <dbReference type="Proteomes" id="UP000714275"/>
    </source>
</evidence>
<dbReference type="AlphaFoldDB" id="A0A9P6ZI19"/>
<dbReference type="InterPro" id="IPR024752">
    <property type="entry name" value="Myb/SANT-like_dom"/>
</dbReference>
<gene>
    <name evidence="3" type="ORF">EV702DRAFT_1204956</name>
</gene>
<accession>A0A9P6ZI19</accession>
<keyword evidence="1" id="KW-0472">Membrane</keyword>
<evidence type="ECO:0000313" key="3">
    <source>
        <dbReference type="EMBL" id="KAG1764575.1"/>
    </source>
</evidence>
<name>A0A9P6ZI19_9AGAM</name>
<organism evidence="3 4">
    <name type="scientific">Suillus placidus</name>
    <dbReference type="NCBI Taxonomy" id="48579"/>
    <lineage>
        <taxon>Eukaryota</taxon>
        <taxon>Fungi</taxon>
        <taxon>Dikarya</taxon>
        <taxon>Basidiomycota</taxon>
        <taxon>Agaricomycotina</taxon>
        <taxon>Agaricomycetes</taxon>
        <taxon>Agaricomycetidae</taxon>
        <taxon>Boletales</taxon>
        <taxon>Suillineae</taxon>
        <taxon>Suillaceae</taxon>
        <taxon>Suillus</taxon>
    </lineage>
</organism>
<dbReference type="PANTHER" id="PTHR46929:SF3">
    <property type="entry name" value="MYB_SANT-LIKE DOMAIN-CONTAINING PROTEIN"/>
    <property type="match status" value="1"/>
</dbReference>
<dbReference type="OrthoDB" id="2690769at2759"/>
<dbReference type="Pfam" id="PF12776">
    <property type="entry name" value="Myb_DNA-bind_3"/>
    <property type="match status" value="1"/>
</dbReference>
<dbReference type="Proteomes" id="UP000714275">
    <property type="component" value="Unassembled WGS sequence"/>
</dbReference>
<keyword evidence="1" id="KW-0812">Transmembrane</keyword>
<keyword evidence="4" id="KW-1185">Reference proteome</keyword>
<reference evidence="3" key="1">
    <citation type="journal article" date="2020" name="New Phytol.">
        <title>Comparative genomics reveals dynamic genome evolution in host specialist ectomycorrhizal fungi.</title>
        <authorList>
            <person name="Lofgren L.A."/>
            <person name="Nguyen N.H."/>
            <person name="Vilgalys R."/>
            <person name="Ruytinx J."/>
            <person name="Liao H.L."/>
            <person name="Branco S."/>
            <person name="Kuo A."/>
            <person name="LaButti K."/>
            <person name="Lipzen A."/>
            <person name="Andreopoulos W."/>
            <person name="Pangilinan J."/>
            <person name="Riley R."/>
            <person name="Hundley H."/>
            <person name="Na H."/>
            <person name="Barry K."/>
            <person name="Grigoriev I.V."/>
            <person name="Stajich J.E."/>
            <person name="Kennedy P.G."/>
        </authorList>
    </citation>
    <scope>NUCLEOTIDE SEQUENCE</scope>
    <source>
        <strain evidence="3">DOB743</strain>
    </source>
</reference>
<feature type="domain" description="Myb/SANT-like" evidence="2">
    <location>
        <begin position="50"/>
        <end position="138"/>
    </location>
</feature>
<keyword evidence="1" id="KW-1133">Transmembrane helix</keyword>
<sequence length="167" mass="18450">MDNNPHLTLAQQGKLFAGAVVITAICAQYTTLLMAQPEVHSNQTKVPHVQWSDNEITTLVDYLHQHRSIAEGGGNFKIQALADAANHINNDEDLATTCMGSPKTAKSVRNKWPSLKSIYYAIEKYCNQTGVHWDNQNGVGITGSVAADVWGTYIEKNPLMHQFRNKG</sequence>
<comment type="caution">
    <text evidence="3">The sequence shown here is derived from an EMBL/GenBank/DDBJ whole genome shotgun (WGS) entry which is preliminary data.</text>
</comment>